<evidence type="ECO:0000313" key="4">
    <source>
        <dbReference type="Proteomes" id="UP000245768"/>
    </source>
</evidence>
<reference evidence="3 4" key="1">
    <citation type="journal article" date="2018" name="Mol. Biol. Evol.">
        <title>Broad Genomic Sampling Reveals a Smut Pathogenic Ancestry of the Fungal Clade Ustilaginomycotina.</title>
        <authorList>
            <person name="Kijpornyongpan T."/>
            <person name="Mondo S.J."/>
            <person name="Barry K."/>
            <person name="Sandor L."/>
            <person name="Lee J."/>
            <person name="Lipzen A."/>
            <person name="Pangilinan J."/>
            <person name="LaButti K."/>
            <person name="Hainaut M."/>
            <person name="Henrissat B."/>
            <person name="Grigoriev I.V."/>
            <person name="Spatafora J.W."/>
            <person name="Aime M.C."/>
        </authorList>
    </citation>
    <scope>NUCLEOTIDE SEQUENCE [LARGE SCALE GENOMIC DNA]</scope>
    <source>
        <strain evidence="3 4">MCA 4198</strain>
    </source>
</reference>
<keyword evidence="2" id="KW-1133">Transmembrane helix</keyword>
<protein>
    <submittedName>
        <fullName evidence="3">Uncharacterized protein</fullName>
    </submittedName>
</protein>
<feature type="region of interest" description="Disordered" evidence="1">
    <location>
        <begin position="1"/>
        <end position="99"/>
    </location>
</feature>
<organism evidence="3 4">
    <name type="scientific">Acaromyces ingoldii</name>
    <dbReference type="NCBI Taxonomy" id="215250"/>
    <lineage>
        <taxon>Eukaryota</taxon>
        <taxon>Fungi</taxon>
        <taxon>Dikarya</taxon>
        <taxon>Basidiomycota</taxon>
        <taxon>Ustilaginomycotina</taxon>
        <taxon>Exobasidiomycetes</taxon>
        <taxon>Exobasidiales</taxon>
        <taxon>Cryptobasidiaceae</taxon>
        <taxon>Acaromyces</taxon>
    </lineage>
</organism>
<dbReference type="STRING" id="215250.A0A316YRW7"/>
<evidence type="ECO:0000256" key="1">
    <source>
        <dbReference type="SAM" id="MobiDB-lite"/>
    </source>
</evidence>
<dbReference type="GeneID" id="37043048"/>
<evidence type="ECO:0000256" key="2">
    <source>
        <dbReference type="SAM" id="Phobius"/>
    </source>
</evidence>
<accession>A0A316YRW7</accession>
<dbReference type="RefSeq" id="XP_025378954.1">
    <property type="nucleotide sequence ID" value="XM_025521132.1"/>
</dbReference>
<feature type="transmembrane region" description="Helical" evidence="2">
    <location>
        <begin position="322"/>
        <end position="339"/>
    </location>
</feature>
<keyword evidence="4" id="KW-1185">Reference proteome</keyword>
<feature type="compositionally biased region" description="Gly residues" evidence="1">
    <location>
        <begin position="30"/>
        <end position="43"/>
    </location>
</feature>
<sequence>MGDKVIFSREAGGLVQPYSRSEGAWLVPRRGGGGGGGRGGGVSSSGSSSSSSGGRTGSSGSSSSSSGKTGTGTATGGSKGFTPGSVSGGSSLYGTRGGRGVSTPYTVTSGAFTGRQAGGGVRSGVYGGGGGYGSGYTSGYTSRGARAGPVGGLGFPFIFWPVAFGGFGYAGYYGSRELDDRASDRPGGNMTQYTLTPPFDNATGNSFALFSDLNSVDDVYQTLVAQCGVRQPLAANFTLNPNQTVAYYRGSSFALMLDGYNNGQPNITSDNGNSTEVDQPLAPLPSAVNQTYLACLNNTIVAQVPLVDEATSDAAIVLSSPIQFLLLLPAFLVACLLTLV</sequence>
<keyword evidence="2" id="KW-0472">Membrane</keyword>
<feature type="compositionally biased region" description="Gly residues" evidence="1">
    <location>
        <begin position="69"/>
        <end position="79"/>
    </location>
</feature>
<dbReference type="EMBL" id="KZ819635">
    <property type="protein sequence ID" value="PWN91756.1"/>
    <property type="molecule type" value="Genomic_DNA"/>
</dbReference>
<proteinExistence type="predicted"/>
<dbReference type="InParanoid" id="A0A316YRW7"/>
<name>A0A316YRW7_9BASI</name>
<feature type="compositionally biased region" description="Low complexity" evidence="1">
    <location>
        <begin position="44"/>
        <end position="68"/>
    </location>
</feature>
<dbReference type="AlphaFoldDB" id="A0A316YRW7"/>
<dbReference type="Proteomes" id="UP000245768">
    <property type="component" value="Unassembled WGS sequence"/>
</dbReference>
<dbReference type="OrthoDB" id="3365917at2759"/>
<feature type="compositionally biased region" description="Polar residues" evidence="1">
    <location>
        <begin position="84"/>
        <end position="93"/>
    </location>
</feature>
<gene>
    <name evidence="3" type="ORF">FA10DRAFT_265597</name>
</gene>
<keyword evidence="2" id="KW-0812">Transmembrane</keyword>
<evidence type="ECO:0000313" key="3">
    <source>
        <dbReference type="EMBL" id="PWN91756.1"/>
    </source>
</evidence>